<dbReference type="PANTHER" id="PTHR30146">
    <property type="entry name" value="LACI-RELATED TRANSCRIPTIONAL REPRESSOR"/>
    <property type="match status" value="1"/>
</dbReference>
<dbReference type="InterPro" id="IPR010982">
    <property type="entry name" value="Lambda_DNA-bd_dom_sf"/>
</dbReference>
<dbReference type="Pfam" id="PF13377">
    <property type="entry name" value="Peripla_BP_3"/>
    <property type="match status" value="1"/>
</dbReference>
<dbReference type="GO" id="GO:0000976">
    <property type="term" value="F:transcription cis-regulatory region binding"/>
    <property type="evidence" value="ECO:0007669"/>
    <property type="project" value="TreeGrafter"/>
</dbReference>
<keyword evidence="6" id="KW-1185">Reference proteome</keyword>
<gene>
    <name evidence="5" type="ORF">E1294_31030</name>
</gene>
<evidence type="ECO:0000259" key="4">
    <source>
        <dbReference type="PROSITE" id="PS50932"/>
    </source>
</evidence>
<name>A0A4R4WE39_9ACTN</name>
<evidence type="ECO:0000313" key="6">
    <source>
        <dbReference type="Proteomes" id="UP000294543"/>
    </source>
</evidence>
<dbReference type="CDD" id="cd01392">
    <property type="entry name" value="HTH_LacI"/>
    <property type="match status" value="1"/>
</dbReference>
<dbReference type="PRINTS" id="PR00036">
    <property type="entry name" value="HTHLACI"/>
</dbReference>
<reference evidence="5 6" key="1">
    <citation type="submission" date="2019-03" db="EMBL/GenBank/DDBJ databases">
        <title>Draft genome sequences of novel Actinobacteria.</title>
        <authorList>
            <person name="Sahin N."/>
            <person name="Ay H."/>
            <person name="Saygin H."/>
        </authorList>
    </citation>
    <scope>NUCLEOTIDE SEQUENCE [LARGE SCALE GENOMIC DNA]</scope>
    <source>
        <strain evidence="5 6">KC712</strain>
    </source>
</reference>
<keyword evidence="2" id="KW-0238">DNA-binding</keyword>
<protein>
    <submittedName>
        <fullName evidence="5">LacI family transcriptional regulator</fullName>
    </submittedName>
</protein>
<proteinExistence type="predicted"/>
<dbReference type="EMBL" id="SMKP01000104">
    <property type="protein sequence ID" value="TDD16501.1"/>
    <property type="molecule type" value="Genomic_DNA"/>
</dbReference>
<accession>A0A4R4WE39</accession>
<comment type="caution">
    <text evidence="5">The sequence shown here is derived from an EMBL/GenBank/DDBJ whole genome shotgun (WGS) entry which is preliminary data.</text>
</comment>
<evidence type="ECO:0000256" key="3">
    <source>
        <dbReference type="ARBA" id="ARBA00023163"/>
    </source>
</evidence>
<dbReference type="GO" id="GO:0003700">
    <property type="term" value="F:DNA-binding transcription factor activity"/>
    <property type="evidence" value="ECO:0007669"/>
    <property type="project" value="TreeGrafter"/>
</dbReference>
<dbReference type="PROSITE" id="PS50932">
    <property type="entry name" value="HTH_LACI_2"/>
    <property type="match status" value="1"/>
</dbReference>
<dbReference type="OrthoDB" id="3595338at2"/>
<dbReference type="AlphaFoldDB" id="A0A4R4WE39"/>
<keyword evidence="1" id="KW-0805">Transcription regulation</keyword>
<dbReference type="InterPro" id="IPR046335">
    <property type="entry name" value="LacI/GalR-like_sensor"/>
</dbReference>
<dbReference type="CDD" id="cd06267">
    <property type="entry name" value="PBP1_LacI_sugar_binding-like"/>
    <property type="match status" value="1"/>
</dbReference>
<dbReference type="InterPro" id="IPR028082">
    <property type="entry name" value="Peripla_BP_I"/>
</dbReference>
<dbReference type="SUPFAM" id="SSF53822">
    <property type="entry name" value="Periplasmic binding protein-like I"/>
    <property type="match status" value="1"/>
</dbReference>
<dbReference type="Gene3D" id="3.40.50.2300">
    <property type="match status" value="2"/>
</dbReference>
<evidence type="ECO:0000313" key="5">
    <source>
        <dbReference type="EMBL" id="TDD16501.1"/>
    </source>
</evidence>
<dbReference type="InterPro" id="IPR000843">
    <property type="entry name" value="HTH_LacI"/>
</dbReference>
<keyword evidence="3" id="KW-0804">Transcription</keyword>
<feature type="domain" description="HTH lacI-type" evidence="4">
    <location>
        <begin position="101"/>
        <end position="155"/>
    </location>
</feature>
<evidence type="ECO:0000256" key="1">
    <source>
        <dbReference type="ARBA" id="ARBA00023015"/>
    </source>
</evidence>
<evidence type="ECO:0000256" key="2">
    <source>
        <dbReference type="ARBA" id="ARBA00023125"/>
    </source>
</evidence>
<dbReference type="SUPFAM" id="SSF47413">
    <property type="entry name" value="lambda repressor-like DNA-binding domains"/>
    <property type="match status" value="1"/>
</dbReference>
<dbReference type="Pfam" id="PF00356">
    <property type="entry name" value="LacI"/>
    <property type="match status" value="1"/>
</dbReference>
<dbReference type="Gene3D" id="1.10.260.40">
    <property type="entry name" value="lambda repressor-like DNA-binding domains"/>
    <property type="match status" value="1"/>
</dbReference>
<dbReference type="PANTHER" id="PTHR30146:SF109">
    <property type="entry name" value="HTH-TYPE TRANSCRIPTIONAL REGULATOR GALS"/>
    <property type="match status" value="1"/>
</dbReference>
<sequence>MAGDGGTPACVRRRRVRGLPRALPGAGSRACATTGSAPDRATLPLTVGLSSWWALSLSTLRLELSITDPRLGLVSARRWAERPELPYPVKEKDPTMAERRPTVRDVARAAGVSAMSVSRVLNGQPGVGPETARRIEEVVKALGFRPNKLATTLRRRRGMSLLGMVVPYPYTPLFTALTVEVDELVRDEGLIVVTGSSDRDVDQERALVGAFIERGFDGILLFSEDADHRYLKPELDSGRPVIFLGSPPVGVEASTVLVDNRGGTRDAVEHLLRHGHRRIGIVTSLDMFPAAERLAGYKETLAREGVGDDPSLIRIGPITPEFGQEAARSLLEQDDPATAIFSTNYLLTRGILGAIRAHGRPVALIAFDDFEAASLVDPPITVVTQDLPAMGRHAAEMLLSQLAGVGERERPARVVVPAHLVPRGSGELPPTS</sequence>
<dbReference type="SMART" id="SM00354">
    <property type="entry name" value="HTH_LACI"/>
    <property type="match status" value="1"/>
</dbReference>
<dbReference type="Proteomes" id="UP000294543">
    <property type="component" value="Unassembled WGS sequence"/>
</dbReference>
<organism evidence="5 6">
    <name type="scientific">Nonomuraea diastatica</name>
    <dbReference type="NCBI Taxonomy" id="1848329"/>
    <lineage>
        <taxon>Bacteria</taxon>
        <taxon>Bacillati</taxon>
        <taxon>Actinomycetota</taxon>
        <taxon>Actinomycetes</taxon>
        <taxon>Streptosporangiales</taxon>
        <taxon>Streptosporangiaceae</taxon>
        <taxon>Nonomuraea</taxon>
    </lineage>
</organism>
<dbReference type="PROSITE" id="PS00356">
    <property type="entry name" value="HTH_LACI_1"/>
    <property type="match status" value="1"/>
</dbReference>